<protein>
    <recommendedName>
        <fullName evidence="2">Helicase ATP-binding domain-containing protein</fullName>
    </recommendedName>
</protein>
<dbReference type="Gene3D" id="3.40.50.300">
    <property type="entry name" value="P-loop containing nucleotide triphosphate hydrolases"/>
    <property type="match status" value="2"/>
</dbReference>
<sequence>IRVAELKKAGNNLAAHRLTQRTKYDLEMLRETGYVSGIENYIRYLSGSCPGKPPTTLLDYFPKDFLCFVDESHISIPQIGGMYNGNLSRKKTLIEYGFRLPSAMDNRPLKFEEFEQRILQAVYVSATPGPYEYEHCKKDEIVEQIIRPTGLVDPKIDVRPAKHQIDNLLEEIRTTTARKERVLITTVTKKSAEDLAEYL</sequence>
<dbReference type="GO" id="GO:0005524">
    <property type="term" value="F:ATP binding"/>
    <property type="evidence" value="ECO:0007669"/>
    <property type="project" value="InterPro"/>
</dbReference>
<dbReference type="InterPro" id="IPR027417">
    <property type="entry name" value="P-loop_NTPase"/>
</dbReference>
<dbReference type="InterPro" id="IPR004807">
    <property type="entry name" value="UvrB"/>
</dbReference>
<reference evidence="1" key="1">
    <citation type="journal article" date="2014" name="Front. Microbiol.">
        <title>High frequency of phylogenetically diverse reductive dehalogenase-homologous genes in deep subseafloor sedimentary metagenomes.</title>
        <authorList>
            <person name="Kawai M."/>
            <person name="Futagami T."/>
            <person name="Toyoda A."/>
            <person name="Takaki Y."/>
            <person name="Nishi S."/>
            <person name="Hori S."/>
            <person name="Arai W."/>
            <person name="Tsubouchi T."/>
            <person name="Morono Y."/>
            <person name="Uchiyama I."/>
            <person name="Ito T."/>
            <person name="Fujiyama A."/>
            <person name="Inagaki F."/>
            <person name="Takami H."/>
        </authorList>
    </citation>
    <scope>NUCLEOTIDE SEQUENCE</scope>
    <source>
        <strain evidence="1">Expedition CK06-06</strain>
    </source>
</reference>
<dbReference type="PANTHER" id="PTHR24029">
    <property type="entry name" value="UVRABC SYSTEM PROTEIN B"/>
    <property type="match status" value="1"/>
</dbReference>
<feature type="non-terminal residue" evidence="1">
    <location>
        <position position="1"/>
    </location>
</feature>
<feature type="non-terminal residue" evidence="1">
    <location>
        <position position="199"/>
    </location>
</feature>
<evidence type="ECO:0000313" key="1">
    <source>
        <dbReference type="EMBL" id="GAG47324.1"/>
    </source>
</evidence>
<proteinExistence type="predicted"/>
<name>X0XVH9_9ZZZZ</name>
<dbReference type="GO" id="GO:0006289">
    <property type="term" value="P:nucleotide-excision repair"/>
    <property type="evidence" value="ECO:0007669"/>
    <property type="project" value="InterPro"/>
</dbReference>
<evidence type="ECO:0008006" key="2">
    <source>
        <dbReference type="Google" id="ProtNLM"/>
    </source>
</evidence>
<dbReference type="PANTHER" id="PTHR24029:SF0">
    <property type="entry name" value="UVRABC SYSTEM PROTEIN B"/>
    <property type="match status" value="1"/>
</dbReference>
<comment type="caution">
    <text evidence="1">The sequence shown here is derived from an EMBL/GenBank/DDBJ whole genome shotgun (WGS) entry which is preliminary data.</text>
</comment>
<dbReference type="AlphaFoldDB" id="X0XVH9"/>
<dbReference type="GO" id="GO:0003677">
    <property type="term" value="F:DNA binding"/>
    <property type="evidence" value="ECO:0007669"/>
    <property type="project" value="InterPro"/>
</dbReference>
<dbReference type="GO" id="GO:0009380">
    <property type="term" value="C:excinuclease repair complex"/>
    <property type="evidence" value="ECO:0007669"/>
    <property type="project" value="InterPro"/>
</dbReference>
<dbReference type="EMBL" id="BARS01055609">
    <property type="protein sequence ID" value="GAG47324.1"/>
    <property type="molecule type" value="Genomic_DNA"/>
</dbReference>
<dbReference type="GO" id="GO:0016887">
    <property type="term" value="F:ATP hydrolysis activity"/>
    <property type="evidence" value="ECO:0007669"/>
    <property type="project" value="InterPro"/>
</dbReference>
<organism evidence="1">
    <name type="scientific">marine sediment metagenome</name>
    <dbReference type="NCBI Taxonomy" id="412755"/>
    <lineage>
        <taxon>unclassified sequences</taxon>
        <taxon>metagenomes</taxon>
        <taxon>ecological metagenomes</taxon>
    </lineage>
</organism>
<dbReference type="SUPFAM" id="SSF52540">
    <property type="entry name" value="P-loop containing nucleoside triphosphate hydrolases"/>
    <property type="match status" value="1"/>
</dbReference>
<accession>X0XVH9</accession>
<gene>
    <name evidence="1" type="ORF">S01H1_82073</name>
</gene>